<dbReference type="Proteomes" id="UP000023152">
    <property type="component" value="Unassembled WGS sequence"/>
</dbReference>
<keyword evidence="3" id="KW-1185">Reference proteome</keyword>
<feature type="transmembrane region" description="Helical" evidence="1">
    <location>
        <begin position="131"/>
        <end position="151"/>
    </location>
</feature>
<evidence type="ECO:0000313" key="3">
    <source>
        <dbReference type="Proteomes" id="UP000023152"/>
    </source>
</evidence>
<protein>
    <recommendedName>
        <fullName evidence="4">Transmembrane protein</fullName>
    </recommendedName>
</protein>
<feature type="transmembrane region" description="Helical" evidence="1">
    <location>
        <begin position="157"/>
        <end position="174"/>
    </location>
</feature>
<dbReference type="AlphaFoldDB" id="X6NWE1"/>
<proteinExistence type="predicted"/>
<feature type="transmembrane region" description="Helical" evidence="1">
    <location>
        <begin position="25"/>
        <end position="46"/>
    </location>
</feature>
<gene>
    <name evidence="2" type="ORF">RFI_07528</name>
</gene>
<organism evidence="2 3">
    <name type="scientific">Reticulomyxa filosa</name>
    <dbReference type="NCBI Taxonomy" id="46433"/>
    <lineage>
        <taxon>Eukaryota</taxon>
        <taxon>Sar</taxon>
        <taxon>Rhizaria</taxon>
        <taxon>Retaria</taxon>
        <taxon>Foraminifera</taxon>
        <taxon>Monothalamids</taxon>
        <taxon>Reticulomyxidae</taxon>
        <taxon>Reticulomyxa</taxon>
    </lineage>
</organism>
<dbReference type="EMBL" id="ASPP01005962">
    <property type="protein sequence ID" value="ETO29592.1"/>
    <property type="molecule type" value="Genomic_DNA"/>
</dbReference>
<keyword evidence="1" id="KW-1133">Transmembrane helix</keyword>
<accession>X6NWE1</accession>
<evidence type="ECO:0008006" key="4">
    <source>
        <dbReference type="Google" id="ProtNLM"/>
    </source>
</evidence>
<keyword evidence="1" id="KW-0472">Membrane</keyword>
<comment type="caution">
    <text evidence="2">The sequence shown here is derived from an EMBL/GenBank/DDBJ whole genome shotgun (WGS) entry which is preliminary data.</text>
</comment>
<evidence type="ECO:0000313" key="2">
    <source>
        <dbReference type="EMBL" id="ETO29592.1"/>
    </source>
</evidence>
<reference evidence="2 3" key="1">
    <citation type="journal article" date="2013" name="Curr. Biol.">
        <title>The Genome of the Foraminiferan Reticulomyxa filosa.</title>
        <authorList>
            <person name="Glockner G."/>
            <person name="Hulsmann N."/>
            <person name="Schleicher M."/>
            <person name="Noegel A.A."/>
            <person name="Eichinger L."/>
            <person name="Gallinger C."/>
            <person name="Pawlowski J."/>
            <person name="Sierra R."/>
            <person name="Euteneuer U."/>
            <person name="Pillet L."/>
            <person name="Moustafa A."/>
            <person name="Platzer M."/>
            <person name="Groth M."/>
            <person name="Szafranski K."/>
            <person name="Schliwa M."/>
        </authorList>
    </citation>
    <scope>NUCLEOTIDE SEQUENCE [LARGE SCALE GENOMIC DNA]</scope>
</reference>
<evidence type="ECO:0000256" key="1">
    <source>
        <dbReference type="SAM" id="Phobius"/>
    </source>
</evidence>
<name>X6NWE1_RETFI</name>
<sequence>MHLSLKFVLCSSQSGKSFVHWLKDMAINVGVCCRIVFISLLGFPLCPFAKIQQFSNFLTHKNLKNLYFDYPTSEFAKFSLFYFRYKQAVKLATQKKKKRSNKQEKNTKEQLYTGQQEKLNFFLHNLWCGTLWRCVSFCLIIFFLIDLLLVIFFSPTYNRTTILILVIYLFFFLSEL</sequence>
<keyword evidence="1" id="KW-0812">Transmembrane</keyword>